<dbReference type="EMBL" id="LT594513">
    <property type="protein sequence ID" value="SBT77105.1"/>
    <property type="molecule type" value="Genomic_DNA"/>
</dbReference>
<feature type="compositionally biased region" description="Basic residues" evidence="1">
    <location>
        <begin position="1593"/>
        <end position="1617"/>
    </location>
</feature>
<organism evidence="2 3">
    <name type="scientific">Plasmodium ovale</name>
    <name type="common">malaria parasite P. ovale</name>
    <dbReference type="NCBI Taxonomy" id="36330"/>
    <lineage>
        <taxon>Eukaryota</taxon>
        <taxon>Sar</taxon>
        <taxon>Alveolata</taxon>
        <taxon>Apicomplexa</taxon>
        <taxon>Aconoidasida</taxon>
        <taxon>Haemosporida</taxon>
        <taxon>Plasmodiidae</taxon>
        <taxon>Plasmodium</taxon>
        <taxon>Plasmodium (Plasmodium)</taxon>
    </lineage>
</organism>
<gene>
    <name evidence="2" type="primary">PowCR01_090024000</name>
    <name evidence="2" type="ORF">POWCR01_090024000</name>
</gene>
<dbReference type="Proteomes" id="UP000243200">
    <property type="component" value="Chromosome 9"/>
</dbReference>
<evidence type="ECO:0000256" key="1">
    <source>
        <dbReference type="SAM" id="MobiDB-lite"/>
    </source>
</evidence>
<name>A0A1C3KSI4_PLAOA</name>
<feature type="compositionally biased region" description="Basic and acidic residues" evidence="1">
    <location>
        <begin position="1579"/>
        <end position="1592"/>
    </location>
</feature>
<evidence type="ECO:0000313" key="2">
    <source>
        <dbReference type="EMBL" id="SBT77105.1"/>
    </source>
</evidence>
<feature type="region of interest" description="Disordered" evidence="1">
    <location>
        <begin position="21"/>
        <end position="84"/>
    </location>
</feature>
<feature type="compositionally biased region" description="Polar residues" evidence="1">
    <location>
        <begin position="1627"/>
        <end position="1639"/>
    </location>
</feature>
<dbReference type="VEuPathDB" id="PlasmoDB:POWCR01_090024000"/>
<proteinExistence type="predicted"/>
<evidence type="ECO:0000313" key="3">
    <source>
        <dbReference type="Proteomes" id="UP000243200"/>
    </source>
</evidence>
<reference evidence="2 3" key="1">
    <citation type="submission" date="2016-06" db="EMBL/GenBank/DDBJ databases">
        <authorList>
            <consortium name="Pathogen Informatics"/>
        </authorList>
    </citation>
    <scope>NUCLEOTIDE SEQUENCE [LARGE SCALE GENOMIC DNA]</scope>
    <source>
        <strain evidence="2">PowCR01</strain>
    </source>
</reference>
<protein>
    <submittedName>
        <fullName evidence="2">Uncharacterized protein</fullName>
    </submittedName>
</protein>
<dbReference type="VEuPathDB" id="PlasmoDB:PocGH01_09028700"/>
<feature type="region of interest" description="Disordered" evidence="1">
    <location>
        <begin position="328"/>
        <end position="354"/>
    </location>
</feature>
<feature type="compositionally biased region" description="Basic and acidic residues" evidence="1">
    <location>
        <begin position="23"/>
        <end position="63"/>
    </location>
</feature>
<accession>A0A1C3KSI4</accession>
<sequence>MQNINLDNAISQNCSEAAQNIDCAKEQSESENEKGKKGVCDEKGTCNENRVHGENRDHSEYGKKNSLPNQSASRQIAWPGGDNNMINSNEVQIDREIRDTSNNMHPAGVSSFPLSNRNISKQFLDSKNESNTEKSLEEAVNRRRKIKEMILAYNSLNLSLSSCNFENLYIRKKTSLYQSDYSGEKDDPNETKYKKKLSERNYLDITNEMQDKKEIHYICDNGRNYENINRNHHVDHISNSYSRNYKNNSSQNMNNNLGNYYNSKDNIKSRVSEMSFEKFRLSSNSENDDDIEDYKTFLTLDSNQTIFKAKPLKLPDISFLNSSSRSYNNNVNGEKGTCNGSGNDNHNHNDNHNNSGNYVLRNRILYEKLDGLSFFCDEEGEDDRKKLNYNPEQNGEKYSAQHKITGMCEYSNKHFLEKNVNIFELKENKSNIVKNYTNINRVENSNIERLINLRNVRHASHMNDQGGEANRSTKDVRNKTTACTNAFLSEEKYSNSRIIYKNAFENNYFKNYVVTNSFSKTKDIKNNIMYNNFGKEKNEKDNRYCVDRIRNSSIIYPYPSSSSKPNDTCSGVEKYNTYNNVVKYENVDNKHAYDKNSFIHEDETYVQFSHVKDVENFKEVLKNVTKYNLNEYVKCLQNINNKKLKHYQYYIKQVNNYNISHYLNETFKASTPVKNIKESVLNNSDTFSSLHKSAIGSDELSTTTHSESASSAQLVSRRVARGSICSRDGRSISSNCSRGSATKWSSKVYENGRKCNAEYANALETASDNRFSHSCIKMKNEGNLCLVRRKKKKKIVIRGKSSSHDHLNSVRCKIKTSVVRNSQLPHNTQNSFYRHVDKLDKMSKKKKKFNRGNIVDDSFKSKCTYENLKEKQIYEQSLRKGKMYIMPNDLSNIDYANNCKSRFNKKETTHLLKKKKKKDNFSNSCNKNIVYHSKNKRNKFFPFNTDSEDYNSDHLNNASISIAQNNSIEKKYSQSFNEDLSHRKTDDVHVTSISIYSDINDKGGNEGEDKFGYSIDVSGYTNDIEPGISENNSYYTEDESLGQSFHNCTGKSGNKYILCNVSQDSAHENNEFHLSDIKASAGECTYSCREEIGRHERKEEQGNVPSGECANALSSQRDNRMNNLCLIEKSPASYDANSVKLHKENYMREEYTNAQFKKHDLGKNGNLVYLTEVDRNEKRNSLEDEQADHMTRNVKRECNFNINELFLDKKEKDISKYTNNDVLNFNVQKCSKNNEKFRKDQVDVPDGIQQNDHYDFRQIVYVNKNEGVDISDIIKNNRTRIENLYASEPSQSDLCGSDHMNEFNHSIGKKMGEMTVVKEGECMRTQEGARTNERMYGNVEGKEHAWSPPHKFNNLYNSESENSYSINSYKEEMEDRNIIKYSLDSFNEEFENVVSVPTPAASIFSDVSLCSPPDRNKKKQNSFTLNGNNTEDIDAVYKNRIDNEENMVTKNKFERVNLLHKENVHPSKNNIILTYPYSKNNEVHRMINSENENNTDHNMYQKDDLKHANKSKNGKLSYDNIIHCNKKYDELSSRSVHSPTQMANTQGLGKLTQLREKGVENGAQSDNCFNNGEKDHVNGDYRTYDTHADHGNHYHHGNHGNHYHHGNHGNHYHHGNHGNRSNAEGDASTSENSLHNRKSINNSVITNNIDNVDKMLIYRNKDLIMEKKYKEMYQSDKHTFSNTNSSESLKNNLTKLLELKLDDNKIGINRKYIIHNIVNTLEIKETKINTKQGIFEITSSGEVIFTFLGRSEIREYKNVKNKIYINIDISKPRKLLFIIDTNGINIKIKDVLTNNILDFYNLFEEELPKTHKVRYDYAYDVVETLKKHTPKVSLTKKRLGIYNLMSNGSTPDFMAILSNNMYIDKVEVKNNNVAFILKDRNTITIHIDDLNGVTTKFTKTMRRRENTNGKHHGQYSEQCPENHWEEALFKELTGGDEEIKAVLLNLQTLLKGTGISIDIIIQNWCSTLQAYSQCLRLLTKGNDEYMLKLKKTLSYITEKTEIQKRTIYFSIFPIVIEE</sequence>
<dbReference type="OrthoDB" id="377384at2759"/>
<feature type="region of interest" description="Disordered" evidence="1">
    <location>
        <begin position="1579"/>
        <end position="1639"/>
    </location>
</feature>